<dbReference type="RefSeq" id="WP_189995477.1">
    <property type="nucleotide sequence ID" value="NZ_BMZS01000016.1"/>
</dbReference>
<evidence type="ECO:0000313" key="1">
    <source>
        <dbReference type="EMBL" id="GHD63211.1"/>
    </source>
</evidence>
<dbReference type="EMBL" id="BMZS01000016">
    <property type="protein sequence ID" value="GHD63211.1"/>
    <property type="molecule type" value="Genomic_DNA"/>
</dbReference>
<organism evidence="1 2">
    <name type="scientific">Thalassobaculum fulvum</name>
    <dbReference type="NCBI Taxonomy" id="1633335"/>
    <lineage>
        <taxon>Bacteria</taxon>
        <taxon>Pseudomonadati</taxon>
        <taxon>Pseudomonadota</taxon>
        <taxon>Alphaproteobacteria</taxon>
        <taxon>Rhodospirillales</taxon>
        <taxon>Thalassobaculaceae</taxon>
        <taxon>Thalassobaculum</taxon>
    </lineage>
</organism>
<sequence length="184" mass="19187">MTGRWDRLGPDGHAMVEAAFVALETAAMLERPTVDRPAAPRLSPSALWAHVTGAAPVPRAELAAALLADPGLRETLDGLMQRAALATGPRVAAASTSDRVTERAGDGFRLRLLPARGDADQTWVMIDLDRPDPAPSRLTVLPAEGLPESVALAPPVDGAVQILAETASALVRGLADPASTVFLH</sequence>
<reference evidence="1" key="1">
    <citation type="journal article" date="2014" name="Int. J. Syst. Evol. Microbiol.">
        <title>Complete genome sequence of Corynebacterium casei LMG S-19264T (=DSM 44701T), isolated from a smear-ripened cheese.</title>
        <authorList>
            <consortium name="US DOE Joint Genome Institute (JGI-PGF)"/>
            <person name="Walter F."/>
            <person name="Albersmeier A."/>
            <person name="Kalinowski J."/>
            <person name="Ruckert C."/>
        </authorList>
    </citation>
    <scope>NUCLEOTIDE SEQUENCE</scope>
    <source>
        <strain evidence="1">KCTC 42651</strain>
    </source>
</reference>
<keyword evidence="2" id="KW-1185">Reference proteome</keyword>
<comment type="caution">
    <text evidence="1">The sequence shown here is derived from an EMBL/GenBank/DDBJ whole genome shotgun (WGS) entry which is preliminary data.</text>
</comment>
<name>A0A919CSF5_9PROT</name>
<evidence type="ECO:0000313" key="2">
    <source>
        <dbReference type="Proteomes" id="UP000630353"/>
    </source>
</evidence>
<protein>
    <submittedName>
        <fullName evidence="1">Uncharacterized protein</fullName>
    </submittedName>
</protein>
<reference evidence="1" key="2">
    <citation type="submission" date="2020-09" db="EMBL/GenBank/DDBJ databases">
        <authorList>
            <person name="Sun Q."/>
            <person name="Kim S."/>
        </authorList>
    </citation>
    <scope>NUCLEOTIDE SEQUENCE</scope>
    <source>
        <strain evidence="1">KCTC 42651</strain>
    </source>
</reference>
<dbReference type="Proteomes" id="UP000630353">
    <property type="component" value="Unassembled WGS sequence"/>
</dbReference>
<accession>A0A919CSF5</accession>
<gene>
    <name evidence="1" type="ORF">GCM10017083_53120</name>
</gene>
<proteinExistence type="predicted"/>
<dbReference type="AlphaFoldDB" id="A0A919CSF5"/>